<dbReference type="Proteomes" id="UP001178507">
    <property type="component" value="Unassembled WGS sequence"/>
</dbReference>
<dbReference type="SUPFAM" id="SSF52540">
    <property type="entry name" value="P-loop containing nucleoside triphosphate hydrolases"/>
    <property type="match status" value="1"/>
</dbReference>
<accession>A0AA36MUD7</accession>
<dbReference type="AlphaFoldDB" id="A0AA36MUD7"/>
<dbReference type="PANTHER" id="PTHR36978:SF4">
    <property type="entry name" value="P-LOOP CONTAINING NUCLEOSIDE TRIPHOSPHATE HYDROLASE PROTEIN"/>
    <property type="match status" value="1"/>
</dbReference>
<dbReference type="InterPro" id="IPR027417">
    <property type="entry name" value="P-loop_NTPase"/>
</dbReference>
<proteinExistence type="predicted"/>
<sequence>MGLRPVVVLGLPKCGTTSLNDAFVAAGLRSVHWALDVGKNSKNDKQLREWGTGSEERLVGRLIQSAVMQNKPPFSLLPQVDAFAEINGLYWADRKKESVRAFFPQVQYLQHLLQAYPDAHFILNVRDHGAWARSVSQHNDMQRRLTLAELPNLPRGSGSAEELMAWAEWHHQRVIKFATYSQVRFLRFDIDVHGAAELSAFLGREMKWPHSNATKR</sequence>
<name>A0AA36MUD7_9DINO</name>
<dbReference type="Pfam" id="PF17784">
    <property type="entry name" value="Sulfotransfer_4"/>
    <property type="match status" value="1"/>
</dbReference>
<dbReference type="PANTHER" id="PTHR36978">
    <property type="entry name" value="P-LOOP CONTAINING NUCLEOTIDE TRIPHOSPHATE HYDROLASE"/>
    <property type="match status" value="1"/>
</dbReference>
<gene>
    <name evidence="1" type="ORF">EVOR1521_LOCUS8558</name>
</gene>
<comment type="caution">
    <text evidence="1">The sequence shown here is derived from an EMBL/GenBank/DDBJ whole genome shotgun (WGS) entry which is preliminary data.</text>
</comment>
<dbReference type="Gene3D" id="3.40.50.300">
    <property type="entry name" value="P-loop containing nucleotide triphosphate hydrolases"/>
    <property type="match status" value="1"/>
</dbReference>
<evidence type="ECO:0008006" key="3">
    <source>
        <dbReference type="Google" id="ProtNLM"/>
    </source>
</evidence>
<dbReference type="InterPro" id="IPR040632">
    <property type="entry name" value="Sulfotransfer_4"/>
</dbReference>
<keyword evidence="2" id="KW-1185">Reference proteome</keyword>
<organism evidence="1 2">
    <name type="scientific">Effrenium voratum</name>
    <dbReference type="NCBI Taxonomy" id="2562239"/>
    <lineage>
        <taxon>Eukaryota</taxon>
        <taxon>Sar</taxon>
        <taxon>Alveolata</taxon>
        <taxon>Dinophyceae</taxon>
        <taxon>Suessiales</taxon>
        <taxon>Symbiodiniaceae</taxon>
        <taxon>Effrenium</taxon>
    </lineage>
</organism>
<evidence type="ECO:0000313" key="1">
    <source>
        <dbReference type="EMBL" id="CAJ1380669.1"/>
    </source>
</evidence>
<dbReference type="EMBL" id="CAUJNA010000735">
    <property type="protein sequence ID" value="CAJ1380669.1"/>
    <property type="molecule type" value="Genomic_DNA"/>
</dbReference>
<protein>
    <recommendedName>
        <fullName evidence="3">Sulfotransferase family protein</fullName>
    </recommendedName>
</protein>
<evidence type="ECO:0000313" key="2">
    <source>
        <dbReference type="Proteomes" id="UP001178507"/>
    </source>
</evidence>
<reference evidence="1" key="1">
    <citation type="submission" date="2023-08" db="EMBL/GenBank/DDBJ databases">
        <authorList>
            <person name="Chen Y."/>
            <person name="Shah S."/>
            <person name="Dougan E. K."/>
            <person name="Thang M."/>
            <person name="Chan C."/>
        </authorList>
    </citation>
    <scope>NUCLEOTIDE SEQUENCE</scope>
</reference>